<dbReference type="EMBL" id="CABVMM010000016">
    <property type="protein sequence ID" value="VVV02260.1"/>
    <property type="molecule type" value="Genomic_DNA"/>
</dbReference>
<comment type="caution">
    <text evidence="1">The sequence shown here is derived from an EMBL/GenBank/DDBJ whole genome shotgun (WGS) entry which is preliminary data.</text>
</comment>
<proteinExistence type="predicted"/>
<evidence type="ECO:0000313" key="1">
    <source>
        <dbReference type="EMBL" id="VVV02260.1"/>
    </source>
</evidence>
<keyword evidence="2" id="KW-1185">Reference proteome</keyword>
<sequence length="213" mass="23765">MGGKIHFYSKKEEVLNVVTHAFGIALSVLGLILLIQKSIHHSNPTYFASAVVFGLSLLLLYTASTVYHSASKKRWRYRLNILDHSAIYILIAGTYTPFSLITLSGTTGWIIFSVVWGIALIGVSLKLFFTGKFKVISTIMYVLMGWIIIFAIKPLLENLPSGGLFWLFAGGAFYTLGAVLFLIEKLKFNHAIFHVFVLAGSFAHFMAIYDYVL</sequence>
<evidence type="ECO:0000313" key="2">
    <source>
        <dbReference type="Proteomes" id="UP000356253"/>
    </source>
</evidence>
<reference evidence="1" key="1">
    <citation type="submission" date="2019-09" db="EMBL/GenBank/DDBJ databases">
        <authorList>
            <person name="Rodrigo-Torres L."/>
            <person name="Arahal R. D."/>
            <person name="Lucena T."/>
        </authorList>
    </citation>
    <scope>NUCLEOTIDE SEQUENCE</scope>
    <source>
        <strain evidence="1">ISS653</strain>
    </source>
</reference>
<dbReference type="Proteomes" id="UP000356253">
    <property type="component" value="Unassembled WGS sequence"/>
</dbReference>
<name>A0AC61YDE0_9FLAO</name>
<gene>
    <name evidence="1" type="ORF">FVB9532_03558</name>
</gene>
<accession>A0AC61YDE0</accession>
<protein>
    <submittedName>
        <fullName evidence="1">Uncharacterized protein</fullName>
    </submittedName>
</protein>
<organism evidence="1 2">
    <name type="scientific">Mesonia oceanica</name>
    <dbReference type="NCBI Taxonomy" id="2687242"/>
    <lineage>
        <taxon>Bacteria</taxon>
        <taxon>Pseudomonadati</taxon>
        <taxon>Bacteroidota</taxon>
        <taxon>Flavobacteriia</taxon>
        <taxon>Flavobacteriales</taxon>
        <taxon>Flavobacteriaceae</taxon>
        <taxon>Mesonia</taxon>
    </lineage>
</organism>